<dbReference type="AlphaFoldDB" id="W8VHN8"/>
<accession>W8VHN8</accession>
<name>W8VHN8_KLEPN</name>
<protein>
    <submittedName>
        <fullName evidence="1">Uncharacterized protein</fullName>
    </submittedName>
</protein>
<dbReference type="Proteomes" id="UP000019586">
    <property type="component" value="Chromosome"/>
</dbReference>
<dbReference type="EMBL" id="CP006918">
    <property type="protein sequence ID" value="AHM80726.1"/>
    <property type="molecule type" value="Genomic_DNA"/>
</dbReference>
<proteinExistence type="predicted"/>
<organism evidence="1 2">
    <name type="scientific">Klebsiella pneumoniae 30684/NJST258_2</name>
    <dbReference type="NCBI Taxonomy" id="1420013"/>
    <lineage>
        <taxon>Bacteria</taxon>
        <taxon>Pseudomonadati</taxon>
        <taxon>Pseudomonadota</taxon>
        <taxon>Gammaproteobacteria</taxon>
        <taxon>Enterobacterales</taxon>
        <taxon>Enterobacteriaceae</taxon>
        <taxon>Klebsiella/Raoultella group</taxon>
        <taxon>Klebsiella</taxon>
        <taxon>Klebsiella pneumoniae complex</taxon>
    </lineage>
</organism>
<evidence type="ECO:0000313" key="2">
    <source>
        <dbReference type="Proteomes" id="UP000019586"/>
    </source>
</evidence>
<sequence>MGIIYSTDYNGGLSVIEYLG</sequence>
<dbReference type="HOGENOM" id="CLU_3428220_0_0_6"/>
<dbReference type="KEGG" id="kps:KPNJ2_03946"/>
<evidence type="ECO:0000313" key="1">
    <source>
        <dbReference type="EMBL" id="AHM80726.1"/>
    </source>
</evidence>
<gene>
    <name evidence="1" type="ORF">KPNJ2_03946</name>
</gene>
<reference evidence="1 2" key="1">
    <citation type="journal article" date="2014" name="Proc. Natl. Acad. Sci. U.S.A.">
        <title>Molecular dissection of the evolution of carbapenem-resistant multilocus sequence type 258 Klebsiella pneumoniae.</title>
        <authorList>
            <person name="Deleo F.R."/>
            <person name="Chen L."/>
            <person name="Porcella S.F."/>
            <person name="Martens C.A."/>
            <person name="Kobayashi S.D."/>
            <person name="Porter A.R."/>
            <person name="Chavda K.D."/>
            <person name="Jacobs M.R."/>
            <person name="Mathema B."/>
            <person name="Olsen R.J."/>
            <person name="Bonomo R.A."/>
            <person name="Musser J.M."/>
            <person name="Kreiswirth B.N."/>
        </authorList>
    </citation>
    <scope>NUCLEOTIDE SEQUENCE [LARGE SCALE GENOMIC DNA]</scope>
    <source>
        <strain evidence="1">30684/NJST258_2</strain>
    </source>
</reference>